<evidence type="ECO:0000256" key="3">
    <source>
        <dbReference type="ARBA" id="ARBA00023242"/>
    </source>
</evidence>
<dbReference type="GO" id="GO:0008270">
    <property type="term" value="F:zinc ion binding"/>
    <property type="evidence" value="ECO:0007669"/>
    <property type="project" value="UniProtKB-KW"/>
</dbReference>
<keyword evidence="2 5" id="KW-0371">Homeobox</keyword>
<dbReference type="Gene3D" id="3.30.160.60">
    <property type="entry name" value="Classic Zinc Finger"/>
    <property type="match status" value="1"/>
</dbReference>
<dbReference type="Pfam" id="PF05920">
    <property type="entry name" value="Homeobox_KN"/>
    <property type="match status" value="1"/>
</dbReference>
<organism evidence="9 10">
    <name type="scientific">Plectosphaerella plurivora</name>
    <dbReference type="NCBI Taxonomy" id="936078"/>
    <lineage>
        <taxon>Eukaryota</taxon>
        <taxon>Fungi</taxon>
        <taxon>Dikarya</taxon>
        <taxon>Ascomycota</taxon>
        <taxon>Pezizomycotina</taxon>
        <taxon>Sordariomycetes</taxon>
        <taxon>Hypocreomycetidae</taxon>
        <taxon>Glomerellales</taxon>
        <taxon>Plectosphaerellaceae</taxon>
        <taxon>Plectosphaerella</taxon>
    </lineage>
</organism>
<feature type="region of interest" description="Disordered" evidence="6">
    <location>
        <begin position="1"/>
        <end position="41"/>
    </location>
</feature>
<dbReference type="InterPro" id="IPR050224">
    <property type="entry name" value="TALE_homeobox"/>
</dbReference>
<protein>
    <submittedName>
        <fullName evidence="9">Uncharacterized protein</fullName>
    </submittedName>
</protein>
<gene>
    <name evidence="9" type="ORF">F5X68DRAFT_265665</name>
</gene>
<keyword evidence="4" id="KW-0862">Zinc</keyword>
<evidence type="ECO:0000256" key="1">
    <source>
        <dbReference type="ARBA" id="ARBA00023125"/>
    </source>
</evidence>
<dbReference type="OrthoDB" id="10056939at2759"/>
<keyword evidence="4" id="KW-0479">Metal-binding</keyword>
<dbReference type="SUPFAM" id="SSF46689">
    <property type="entry name" value="Homeodomain-like"/>
    <property type="match status" value="1"/>
</dbReference>
<evidence type="ECO:0000313" key="9">
    <source>
        <dbReference type="EMBL" id="KAH6666552.1"/>
    </source>
</evidence>
<keyword evidence="10" id="KW-1185">Reference proteome</keyword>
<dbReference type="SMART" id="SM00389">
    <property type="entry name" value="HOX"/>
    <property type="match status" value="1"/>
</dbReference>
<feature type="compositionally biased region" description="Low complexity" evidence="6">
    <location>
        <begin position="758"/>
        <end position="768"/>
    </location>
</feature>
<accession>A0A9P8V2J0</accession>
<feature type="compositionally biased region" description="Polar residues" evidence="6">
    <location>
        <begin position="798"/>
        <end position="812"/>
    </location>
</feature>
<dbReference type="InterPro" id="IPR009057">
    <property type="entry name" value="Homeodomain-like_sf"/>
</dbReference>
<dbReference type="PROSITE" id="PS50071">
    <property type="entry name" value="HOMEOBOX_2"/>
    <property type="match status" value="1"/>
</dbReference>
<evidence type="ECO:0000256" key="2">
    <source>
        <dbReference type="ARBA" id="ARBA00023155"/>
    </source>
</evidence>
<comment type="caution">
    <text evidence="9">The sequence shown here is derived from an EMBL/GenBank/DDBJ whole genome shotgun (WGS) entry which is preliminary data.</text>
</comment>
<dbReference type="PANTHER" id="PTHR11850">
    <property type="entry name" value="HOMEOBOX PROTEIN TRANSCRIPTION FACTORS"/>
    <property type="match status" value="1"/>
</dbReference>
<evidence type="ECO:0000256" key="5">
    <source>
        <dbReference type="PROSITE-ProRule" id="PRU00108"/>
    </source>
</evidence>
<feature type="compositionally biased region" description="Polar residues" evidence="6">
    <location>
        <begin position="10"/>
        <end position="24"/>
    </location>
</feature>
<reference evidence="9" key="1">
    <citation type="journal article" date="2021" name="Nat. Commun.">
        <title>Genetic determinants of endophytism in the Arabidopsis root mycobiome.</title>
        <authorList>
            <person name="Mesny F."/>
            <person name="Miyauchi S."/>
            <person name="Thiergart T."/>
            <person name="Pickel B."/>
            <person name="Atanasova L."/>
            <person name="Karlsson M."/>
            <person name="Huettel B."/>
            <person name="Barry K.W."/>
            <person name="Haridas S."/>
            <person name="Chen C."/>
            <person name="Bauer D."/>
            <person name="Andreopoulos W."/>
            <person name="Pangilinan J."/>
            <person name="LaButti K."/>
            <person name="Riley R."/>
            <person name="Lipzen A."/>
            <person name="Clum A."/>
            <person name="Drula E."/>
            <person name="Henrissat B."/>
            <person name="Kohler A."/>
            <person name="Grigoriev I.V."/>
            <person name="Martin F.M."/>
            <person name="Hacquard S."/>
        </authorList>
    </citation>
    <scope>NUCLEOTIDE SEQUENCE</scope>
    <source>
        <strain evidence="9">MPI-SDFR-AT-0117</strain>
    </source>
</reference>
<dbReference type="InterPro" id="IPR001356">
    <property type="entry name" value="HD"/>
</dbReference>
<dbReference type="InterPro" id="IPR013087">
    <property type="entry name" value="Znf_C2H2_type"/>
</dbReference>
<feature type="compositionally biased region" description="Low complexity" evidence="6">
    <location>
        <begin position="831"/>
        <end position="854"/>
    </location>
</feature>
<dbReference type="CDD" id="cd00086">
    <property type="entry name" value="homeodomain"/>
    <property type="match status" value="1"/>
</dbReference>
<comment type="subcellular location">
    <subcellularLocation>
        <location evidence="5">Nucleus</location>
    </subcellularLocation>
</comment>
<feature type="region of interest" description="Disordered" evidence="6">
    <location>
        <begin position="185"/>
        <end position="254"/>
    </location>
</feature>
<dbReference type="EMBL" id="JAGSXJ010000036">
    <property type="protein sequence ID" value="KAH6666552.1"/>
    <property type="molecule type" value="Genomic_DNA"/>
</dbReference>
<dbReference type="SMART" id="SM00355">
    <property type="entry name" value="ZnF_C2H2"/>
    <property type="match status" value="2"/>
</dbReference>
<evidence type="ECO:0000313" key="10">
    <source>
        <dbReference type="Proteomes" id="UP000770015"/>
    </source>
</evidence>
<dbReference type="Proteomes" id="UP000770015">
    <property type="component" value="Unassembled WGS sequence"/>
</dbReference>
<dbReference type="PROSITE" id="PS00028">
    <property type="entry name" value="ZINC_FINGER_C2H2_1"/>
    <property type="match status" value="1"/>
</dbReference>
<evidence type="ECO:0000259" key="8">
    <source>
        <dbReference type="PROSITE" id="PS50157"/>
    </source>
</evidence>
<keyword evidence="3 5" id="KW-0539">Nucleus</keyword>
<keyword evidence="4" id="KW-0863">Zinc-finger</keyword>
<feature type="compositionally biased region" description="Low complexity" evidence="6">
    <location>
        <begin position="201"/>
        <end position="221"/>
    </location>
</feature>
<feature type="compositionally biased region" description="Low complexity" evidence="6">
    <location>
        <begin position="292"/>
        <end position="337"/>
    </location>
</feature>
<sequence>MADDWDFQFQGLSHSNSQSNSQKPTPDPSQPATPIISFDDADAFPLHHAGGAFTSDHPYHQFQEPTLAGNIFANPGTSALPPRADTPGRGASSASPDSNNLNLPGAPPPAQIPSALNAPPSSALTAPPKVGTRFSSGSVRVLRAWFAHHERHPYPSPEDVEALQAQTGLSRQQITNWLANCRRRSKFSTSRPASPHVRGWAEPGASSSTPSGAPGSSAPGPMDIPARRATPAPTEHMNPMQRWENSPPEHEAATVSAISRAVAASVGSPSAAGAAGPGPGPRSRTSGGGRSGRSSGNASSVSSAGTSRSSRGSGSHASAYSHTSRTSLRSLDSLKQRGANRRRRRATTKRQESSRLSLFQATNTYQCTFCTETFKTKYDWQRHEKSLHLSLEEWVCSPRGSTEVHPDKPGPPLCVYCGEASPDQAHLNGHNDAACLERPFEERTFYRKDHLQQHLKLVHGTKYLKWPMENWKVATREIRSRCGFCGITLESWGVRADHLAEHFKGGRTMADWKGDWGFEASVIEMLDNAMPPYLIHYEQNSPLPFSAVNGPADTPTSAYELIKLELEYYMRNYYDAHGEPPPDDKMQYEGCSIIFGAEVISQDPSSSTPSWLRDIFMANADIARQARIRPMKQVAKSRMSQLKINGKRNIFENCELEGQVGRHIAMHDALGLALSDYDLQQEACNAIARVEVPSPNPSHRFVEFLTRLIWDSNEWLVPLRERGLLYAAKDTPGDEGPHPLDMVNLDPFTGQAFSADGQQPQQQQQQQQAFGGVFSPLGELPDLTAGLDIQMPSALTQGWTHTQPSLQHQQTFASGTSTPLLGGLPGGLPGTGTSSPSGLATPQAPSFPTTTSPPTVDPLLPNRWVPMPGSGYDPTYLNPGMRPTSVTPFFLNDNNSYRRLARELSRFVASCMSPNNPNSHVPTDDELKYQARWILYDDDDPWNQTPVDNIEWLTEFKRDVGLAVDDGQSAPAPFTDSATIHR</sequence>
<feature type="region of interest" description="Disordered" evidence="6">
    <location>
        <begin position="69"/>
        <end position="133"/>
    </location>
</feature>
<feature type="DNA-binding region" description="Homeobox" evidence="5">
    <location>
        <begin position="127"/>
        <end position="189"/>
    </location>
</feature>
<dbReference type="GO" id="GO:0006355">
    <property type="term" value="P:regulation of DNA-templated transcription"/>
    <property type="evidence" value="ECO:0007669"/>
    <property type="project" value="InterPro"/>
</dbReference>
<feature type="compositionally biased region" description="Low complexity" evidence="6">
    <location>
        <begin position="813"/>
        <end position="822"/>
    </location>
</feature>
<feature type="domain" description="Homeobox" evidence="7">
    <location>
        <begin position="125"/>
        <end position="188"/>
    </location>
</feature>
<dbReference type="AlphaFoldDB" id="A0A9P8V2J0"/>
<proteinExistence type="predicted"/>
<feature type="region of interest" description="Disordered" evidence="6">
    <location>
        <begin position="798"/>
        <end position="859"/>
    </location>
</feature>
<evidence type="ECO:0000259" key="7">
    <source>
        <dbReference type="PROSITE" id="PS50071"/>
    </source>
</evidence>
<feature type="region of interest" description="Disordered" evidence="6">
    <location>
        <begin position="268"/>
        <end position="355"/>
    </location>
</feature>
<dbReference type="InterPro" id="IPR008422">
    <property type="entry name" value="KN_HD"/>
</dbReference>
<feature type="compositionally biased region" description="Basic residues" evidence="6">
    <location>
        <begin position="338"/>
        <end position="348"/>
    </location>
</feature>
<dbReference type="PROSITE" id="PS50157">
    <property type="entry name" value="ZINC_FINGER_C2H2_2"/>
    <property type="match status" value="1"/>
</dbReference>
<keyword evidence="1 5" id="KW-0238">DNA-binding</keyword>
<evidence type="ECO:0000256" key="6">
    <source>
        <dbReference type="SAM" id="MobiDB-lite"/>
    </source>
</evidence>
<dbReference type="GO" id="GO:0005634">
    <property type="term" value="C:nucleus"/>
    <property type="evidence" value="ECO:0007669"/>
    <property type="project" value="UniProtKB-SubCell"/>
</dbReference>
<name>A0A9P8V2J0_9PEZI</name>
<dbReference type="GO" id="GO:0003677">
    <property type="term" value="F:DNA binding"/>
    <property type="evidence" value="ECO:0007669"/>
    <property type="project" value="UniProtKB-UniRule"/>
</dbReference>
<dbReference type="Gene3D" id="1.10.10.60">
    <property type="entry name" value="Homeodomain-like"/>
    <property type="match status" value="1"/>
</dbReference>
<feature type="domain" description="C2H2-type" evidence="8">
    <location>
        <begin position="365"/>
        <end position="393"/>
    </location>
</feature>
<feature type="region of interest" description="Disordered" evidence="6">
    <location>
        <begin position="748"/>
        <end position="768"/>
    </location>
</feature>
<evidence type="ECO:0000256" key="4">
    <source>
        <dbReference type="PROSITE-ProRule" id="PRU00042"/>
    </source>
</evidence>